<geneLocation type="plasmid" evidence="4 5">
    <name>pNi1-3</name>
</geneLocation>
<feature type="compositionally biased region" description="Low complexity" evidence="1">
    <location>
        <begin position="1733"/>
        <end position="1745"/>
    </location>
</feature>
<feature type="region of interest" description="Disordered" evidence="1">
    <location>
        <begin position="1003"/>
        <end position="1029"/>
    </location>
</feature>
<dbReference type="Pfam" id="PF07916">
    <property type="entry name" value="TraG_N"/>
    <property type="match status" value="1"/>
</dbReference>
<accession>A0A8F3ILN0</accession>
<evidence type="ECO:0000256" key="2">
    <source>
        <dbReference type="SAM" id="Phobius"/>
    </source>
</evidence>
<feature type="transmembrane region" description="Helical" evidence="2">
    <location>
        <begin position="93"/>
        <end position="114"/>
    </location>
</feature>
<organism evidence="4 5">
    <name type="scientific">Shewanella decolorationis</name>
    <dbReference type="NCBI Taxonomy" id="256839"/>
    <lineage>
        <taxon>Bacteria</taxon>
        <taxon>Pseudomonadati</taxon>
        <taxon>Pseudomonadota</taxon>
        <taxon>Gammaproteobacteria</taxon>
        <taxon>Alteromonadales</taxon>
        <taxon>Shewanellaceae</taxon>
        <taxon>Shewanella</taxon>
    </lineage>
</organism>
<feature type="compositionally biased region" description="Polar residues" evidence="1">
    <location>
        <begin position="1643"/>
        <end position="1663"/>
    </location>
</feature>
<feature type="transmembrane region" description="Helical" evidence="2">
    <location>
        <begin position="372"/>
        <end position="391"/>
    </location>
</feature>
<evidence type="ECO:0000259" key="3">
    <source>
        <dbReference type="Pfam" id="PF07916"/>
    </source>
</evidence>
<feature type="compositionally biased region" description="Polar residues" evidence="1">
    <location>
        <begin position="1677"/>
        <end position="1689"/>
    </location>
</feature>
<keyword evidence="2" id="KW-0472">Membrane</keyword>
<name>A0A8F3ILN0_9GAMM</name>
<feature type="compositionally biased region" description="Polar residues" evidence="1">
    <location>
        <begin position="744"/>
        <end position="758"/>
    </location>
</feature>
<gene>
    <name evidence="4" type="ORF">D0436_25505</name>
</gene>
<feature type="compositionally biased region" description="Polar residues" evidence="1">
    <location>
        <begin position="683"/>
        <end position="700"/>
    </location>
</feature>
<evidence type="ECO:0000313" key="4">
    <source>
        <dbReference type="EMBL" id="QWY79286.1"/>
    </source>
</evidence>
<dbReference type="EMBL" id="CP076856">
    <property type="protein sequence ID" value="QWY79286.1"/>
    <property type="molecule type" value="Genomic_DNA"/>
</dbReference>
<feature type="compositionally biased region" description="Polar residues" evidence="1">
    <location>
        <begin position="486"/>
        <end position="503"/>
    </location>
</feature>
<feature type="compositionally biased region" description="Low complexity" evidence="1">
    <location>
        <begin position="1432"/>
        <end position="1527"/>
    </location>
</feature>
<evidence type="ECO:0000313" key="5">
    <source>
        <dbReference type="Proteomes" id="UP000321124"/>
    </source>
</evidence>
<feature type="region of interest" description="Disordered" evidence="1">
    <location>
        <begin position="1293"/>
        <end position="1330"/>
    </location>
</feature>
<keyword evidence="2" id="KW-0812">Transmembrane</keyword>
<feature type="compositionally biased region" description="Polar residues" evidence="1">
    <location>
        <begin position="1321"/>
        <end position="1330"/>
    </location>
</feature>
<feature type="region of interest" description="Disordered" evidence="1">
    <location>
        <begin position="482"/>
        <end position="503"/>
    </location>
</feature>
<dbReference type="InterPro" id="IPR012931">
    <property type="entry name" value="TraG_N_Proteobacteria"/>
</dbReference>
<feature type="compositionally biased region" description="Polar residues" evidence="1">
    <location>
        <begin position="1748"/>
        <end position="1760"/>
    </location>
</feature>
<reference evidence="4" key="1">
    <citation type="submission" date="2021-06" db="EMBL/GenBank/DDBJ databases">
        <title>The First Complete Genome Sequence of Species Shewanella decolorationis, from a Bioremediation Competent Strain Ni1-3.</title>
        <authorList>
            <person name="Wang Y."/>
            <person name="Cai X."/>
            <person name="Mao Y."/>
        </authorList>
    </citation>
    <scope>NUCLEOTIDE SEQUENCE</scope>
    <source>
        <plasmid evidence="4">pNi1-3</plasmid>
    </source>
</reference>
<feature type="compositionally biased region" description="Polar residues" evidence="1">
    <location>
        <begin position="1293"/>
        <end position="1311"/>
    </location>
</feature>
<feature type="compositionally biased region" description="Basic and acidic residues" evidence="1">
    <location>
        <begin position="1003"/>
        <end position="1028"/>
    </location>
</feature>
<dbReference type="KEGG" id="sdeo:D0436_25505"/>
<evidence type="ECO:0000256" key="1">
    <source>
        <dbReference type="SAM" id="MobiDB-lite"/>
    </source>
</evidence>
<keyword evidence="2" id="KW-1133">Transmembrane helix</keyword>
<feature type="domain" description="TraG N-terminal Proteobacteria" evidence="3">
    <location>
        <begin position="3"/>
        <end position="478"/>
    </location>
</feature>
<dbReference type="Proteomes" id="UP000321124">
    <property type="component" value="Plasmid pNi1-3"/>
</dbReference>
<protein>
    <submittedName>
        <fullName evidence="4">Conjugal transfer protein TraG N-terminal domain-containing protein</fullName>
    </submittedName>
</protein>
<keyword evidence="4" id="KW-0614">Plasmid</keyword>
<feature type="region of interest" description="Disordered" evidence="1">
    <location>
        <begin position="683"/>
        <end position="775"/>
    </location>
</feature>
<feature type="compositionally biased region" description="Polar residues" evidence="1">
    <location>
        <begin position="711"/>
        <end position="733"/>
    </location>
</feature>
<feature type="region of interest" description="Disordered" evidence="1">
    <location>
        <begin position="1733"/>
        <end position="1760"/>
    </location>
</feature>
<feature type="compositionally biased region" description="Low complexity" evidence="1">
    <location>
        <begin position="1564"/>
        <end position="1642"/>
    </location>
</feature>
<feature type="transmembrane region" description="Helical" evidence="2">
    <location>
        <begin position="62"/>
        <end position="81"/>
    </location>
</feature>
<feature type="transmembrane region" description="Helical" evidence="2">
    <location>
        <begin position="339"/>
        <end position="360"/>
    </location>
</feature>
<sequence length="1760" mass="184024">MLTIYSLGDLDLLIKMAQSAELAFSDGGIANSNLIAIGLGITLLVSAFKQIFAPDKFHVKEFFIALFTYMFLFTPKVDFYVESVRTGEVSQSFTLPFGIVAPAALATMIGGGFAQGMSEAYASITPDYDTEPGTNIDPLKALLKARFVGTSEADASYRSVGENLGAYIKNCYFEDIRNGKNPTGQAVQEVNHDESVTGAFDFTKLKVTSGSWYTPYYDVNTKSYTKITCTDAYAKLGNDLSDSSPWAEEMKGRAAIMYNMAEESQVEKVFESLTGDTANLINLYRANFVKAMMAKVGASYVELEPSERLAFQQEFDAIQQRHLSQAAQSSFFLETAPALITWFECFIFLIAPLLPVFLTFGSKGIMMAGKLYSFLLAVNFWPIIQVGVNMYTNHYFNKLMCSLPGNDSSSVQNCMIAPSMRNWSIDSLGGMDSAYTTLETFVSQAAIIQTMVPALAMMIVFGGVHTMMGATQKAQMGANMDAKGVSPQTVNSDGKTVSSGGYSQTMTSNGEWMESRQGAGNMAGLSTGGSTYNALSAGATALSKAISDVSSITQSDTAARQAVGAANERLITSVGTGNVFQNGAQAGLGYEETLGFAATSLIGKGSEHGSSEVRAKILNTLASMNETEANEFATSFGVGLALGHSGSSKTESAKGINPVSTLLSTLGVNAKADATWSQTQSTIRSQLQSEGETNTSTLTSAEKESVAKAYQEQNTEANRKTYNSTQVDTSSAVYQDAKSRDEAVSQQRTTGEQLQQAEARSRELRDGVTSSGSAGSSANIKFGELISTNNSGLFTKTDTLRQIAQNAADGAMRGKYGNDWDAATNGLDTLDFKSTMSALDAKAAGAGAGTAEEAKLNAMKQDYAANQSLYDVARDNNALQGIVNNSQTLMSANGKPIPLNDVGSIADRSVGMLSDIMSRTQSDPMMADAVRHLTVGSAIGFAAVNGTESANTTAMAVGDRFTQIGQSQISDYDKPALTSEQQKFKSDQEAGIGATGQRINKEGQKVEDEAAQRAKDFKPSKEDYDNQHLESPAKWTPEQQHKLDKLDRNIDDLWKKLEESQKVGGTAGVNNIIDTLGQELKSGTFGAVSPKVVDDVMKVMKSAAESPAELSRVLNDFANRQSSYYTGDHASQVAPVIAAMANAADGLLGKAIDSGQLSPSEKSVYQNAQQAFGRVNEAYASQDIVDRQSHAGNAAAQVISTLGSDKDMKTQKAVALASVIAADGDTKNPLPSAEFSRLQRDGNPSKDEVLDMKLVTDRAQDIVTQAMAQEGLSEPVRERLVQTLQGLQDFDQKLSTSRNSDAHTRTGTSYDHATDYDDATKNSPVMSGLSSSERIHLMDGFHRIGEGEGSTQSRMENTRFNGQGANMQLESIANKMSPEDKAAILGSLPDSVRANVERGMELTASNSSPSSEKLPIGETQFPLSPVASAQGDAVSQQGAAPAATAQGDTVSQQGAAPATTAQGDAVSQQGAAPAATAQGDTVSQQGAAPATTAQGDAVSQQGAAPAATAQGDTVSQQGAAPATTAQGDTVSQHSAAPAATAQGDTVSQHGAAPATTAQGDAVSQQGAAPATTAQGDAVSQQGAAPAATAQGDTVSQQGAAPAATAQGDTVSQQGAAPATTAQGDAVSQQGAAPAATAQGDTVSQQGAAPASTAQGDAVSTASPERSEPEVRYVETPAENSTQSGSTVVENNPFAFDGNQAGFNFSVLGGFGNNVQPSNVSYNSVDLVGGVAASGHSVAGSSSSGGPSMDTSNSNVPTMER</sequence>
<feature type="region of interest" description="Disordered" evidence="1">
    <location>
        <begin position="1426"/>
        <end position="1689"/>
    </location>
</feature>
<dbReference type="RefSeq" id="WP_216832059.1">
    <property type="nucleotide sequence ID" value="NZ_CP076856.1"/>
</dbReference>
<proteinExistence type="predicted"/>